<keyword evidence="3 7" id="KW-0812">Transmembrane</keyword>
<feature type="transmembrane region" description="Helical" evidence="7">
    <location>
        <begin position="373"/>
        <end position="398"/>
    </location>
</feature>
<feature type="region of interest" description="Disordered" evidence="6">
    <location>
        <begin position="1"/>
        <end position="83"/>
    </location>
</feature>
<dbReference type="GO" id="GO:0005886">
    <property type="term" value="C:plasma membrane"/>
    <property type="evidence" value="ECO:0000318"/>
    <property type="project" value="GO_Central"/>
</dbReference>
<dbReference type="InterPro" id="IPR005829">
    <property type="entry name" value="Sugar_transporter_CS"/>
</dbReference>
<dbReference type="GO" id="GO:0022857">
    <property type="term" value="F:transmembrane transporter activity"/>
    <property type="evidence" value="ECO:0000318"/>
    <property type="project" value="GO_Central"/>
</dbReference>
<dbReference type="InterPro" id="IPR020846">
    <property type="entry name" value="MFS_dom"/>
</dbReference>
<evidence type="ECO:0000313" key="9">
    <source>
        <dbReference type="CGD" id="CAL0000189139"/>
    </source>
</evidence>
<evidence type="ECO:0000256" key="4">
    <source>
        <dbReference type="ARBA" id="ARBA00022989"/>
    </source>
</evidence>
<keyword evidence="5 7" id="KW-0472">Membrane</keyword>
<accession>A0A1D8PN41</accession>
<sequence>MGQRMPSPPSSHITNPWKTPEQTASSSHGHDEVISPETNTYSPDFSNYTRNGSSYRHVDKKSASPPTTTFDNQTFQESNHDNTNNQQYVEADAGDGTKAHEQYITGFPLFLTISSCIISLFLVALDQTIVSTILTTVGNKFNAFEKIGWLTSGFMLPMACLVPSYGNISIAFGRKWTLVAGIIIFEIGSLISAISNSMSLLIGGRVIQGIGGGSIQAIVMVILTEVVPMNRRSLVFASISVVYSTSSVLGPIIGGALEKITWRWCFYINLPLGGAALVILMLGFHPPKPQGNVREKLSKIDFIGFVLLTSGLVLVLLALTFGGVNYPWNSGSIIALFTVGGGMLLLFVIWNFKYSANPIILTELIVDWRVLSACLSGMFNFAFFISNLTYLAVYFQVIFNASSLQSGIDLLPMVISVTLASLANSFFIDFTKNVKITMLVSGVLSPLGCGLFLLLDEDSSIGIRIGLLIISGVSIGLQFQSSLLSAQLAVSKDIPGATILVTVFSDFVKNFASTISVTLAQLLYQTTGQKYITDMMGNLPEDSQDYKDLNKYTAAKFISNPEIVQDLPDSAKSLVLSQLMKALKNVFYLGLGLAILCFITSLFTTNKKIPKNVEIKKNDDEESNKNE</sequence>
<reference evidence="10 11" key="3">
    <citation type="journal article" date="2013" name="Genome Biol.">
        <title>Assembly of a phased diploid Candida albicans genome facilitates allele-specific measurements and provides a simple model for repeat and indel structure.</title>
        <authorList>
            <person name="Muzzey D."/>
            <person name="Schwartz K."/>
            <person name="Weissman J.S."/>
            <person name="Sherlock G."/>
        </authorList>
    </citation>
    <scope>NUCLEOTIDE SEQUENCE [LARGE SCALE GENOMIC DNA]</scope>
    <source>
        <strain evidence="11">SC5314 / ATCC MYA-2876</strain>
    </source>
</reference>
<comment type="similarity">
    <text evidence="2">Belongs to the major facilitator superfamily.</text>
</comment>
<dbReference type="CGD" id="CAL0000189139">
    <property type="gene designation" value="SGE1"/>
</dbReference>
<dbReference type="PANTHER" id="PTHR23501:SF198">
    <property type="entry name" value="AZOLE RESISTANCE PROTEIN 1-RELATED"/>
    <property type="match status" value="1"/>
</dbReference>
<feature type="transmembrane region" description="Helical" evidence="7">
    <location>
        <begin position="410"/>
        <end position="429"/>
    </location>
</feature>
<evidence type="ECO:0000256" key="2">
    <source>
        <dbReference type="ARBA" id="ARBA00008335"/>
    </source>
</evidence>
<feature type="transmembrane region" description="Helical" evidence="7">
    <location>
        <begin position="176"/>
        <end position="194"/>
    </location>
</feature>
<proteinExistence type="inferred from homology"/>
<dbReference type="RefSeq" id="XP_715705.2">
    <property type="nucleotide sequence ID" value="XM_710612.2"/>
</dbReference>
<name>A0A1D8PN41_CANAL</name>
<feature type="transmembrane region" description="Helical" evidence="7">
    <location>
        <begin position="107"/>
        <end position="127"/>
    </location>
</feature>
<dbReference type="VEuPathDB" id="FungiDB:C5_01270W_A"/>
<dbReference type="InParanoid" id="A0A1D8PN41"/>
<dbReference type="Proteomes" id="UP000000559">
    <property type="component" value="Chromosome 5"/>
</dbReference>
<dbReference type="PROSITE" id="PS00217">
    <property type="entry name" value="SUGAR_TRANSPORT_2"/>
    <property type="match status" value="1"/>
</dbReference>
<feature type="compositionally biased region" description="Polar residues" evidence="6">
    <location>
        <begin position="10"/>
        <end position="27"/>
    </location>
</feature>
<keyword evidence="11" id="KW-1185">Reference proteome</keyword>
<evidence type="ECO:0000256" key="6">
    <source>
        <dbReference type="SAM" id="MobiDB-lite"/>
    </source>
</evidence>
<evidence type="ECO:0000256" key="5">
    <source>
        <dbReference type="ARBA" id="ARBA00023136"/>
    </source>
</evidence>
<feature type="transmembrane region" description="Helical" evidence="7">
    <location>
        <begin position="436"/>
        <end position="455"/>
    </location>
</feature>
<dbReference type="PANTHER" id="PTHR23501">
    <property type="entry name" value="MAJOR FACILITATOR SUPERFAMILY"/>
    <property type="match status" value="1"/>
</dbReference>
<dbReference type="Pfam" id="PF07690">
    <property type="entry name" value="MFS_1"/>
    <property type="match status" value="1"/>
</dbReference>
<evidence type="ECO:0000256" key="3">
    <source>
        <dbReference type="ARBA" id="ARBA00022692"/>
    </source>
</evidence>
<feature type="transmembrane region" description="Helical" evidence="7">
    <location>
        <begin position="333"/>
        <end position="352"/>
    </location>
</feature>
<reference evidence="10 11" key="1">
    <citation type="journal article" date="2004" name="Proc. Natl. Acad. Sci. U.S.A.">
        <title>The diploid genome sequence of Candida albicans.</title>
        <authorList>
            <person name="Jones T."/>
            <person name="Federspiel N.A."/>
            <person name="Chibana H."/>
            <person name="Dungan J."/>
            <person name="Kalman S."/>
            <person name="Magee B.B."/>
            <person name="Newport G."/>
            <person name="Thorstenson Y.R."/>
            <person name="Agabian N."/>
            <person name="Magee P.T."/>
            <person name="Davis R.W."/>
            <person name="Scherer S."/>
        </authorList>
    </citation>
    <scope>NUCLEOTIDE SEQUENCE [LARGE SCALE GENOMIC DNA]</scope>
    <source>
        <strain evidence="11">SC5314 / ATCC MYA-2876</strain>
    </source>
</reference>
<dbReference type="SMR" id="A0A1D8PN41"/>
<feature type="transmembrane region" description="Helical" evidence="7">
    <location>
        <begin position="206"/>
        <end position="227"/>
    </location>
</feature>
<feature type="transmembrane region" description="Helical" evidence="7">
    <location>
        <begin position="147"/>
        <end position="164"/>
    </location>
</feature>
<evidence type="ECO:0000313" key="10">
    <source>
        <dbReference type="EMBL" id="AOW29562.1"/>
    </source>
</evidence>
<feature type="compositionally biased region" description="Polar residues" evidence="6">
    <location>
        <begin position="64"/>
        <end position="83"/>
    </location>
</feature>
<keyword evidence="4 7" id="KW-1133">Transmembrane helix</keyword>
<protein>
    <submittedName>
        <fullName evidence="10">Sge1p</fullName>
    </submittedName>
</protein>
<dbReference type="EMBL" id="CP017627">
    <property type="protein sequence ID" value="AOW29562.1"/>
    <property type="molecule type" value="Genomic_DNA"/>
</dbReference>
<evidence type="ECO:0000313" key="11">
    <source>
        <dbReference type="Proteomes" id="UP000000559"/>
    </source>
</evidence>
<dbReference type="GeneID" id="3642614"/>
<dbReference type="PROSITE" id="PS50850">
    <property type="entry name" value="MFS"/>
    <property type="match status" value="1"/>
</dbReference>
<dbReference type="eggNOG" id="KOG0254">
    <property type="taxonomic scope" value="Eukaryota"/>
</dbReference>
<dbReference type="STRING" id="237561.A0A1D8PN41"/>
<dbReference type="Gene3D" id="1.20.1720.10">
    <property type="entry name" value="Multidrug resistance protein D"/>
    <property type="match status" value="1"/>
</dbReference>
<dbReference type="InterPro" id="IPR036259">
    <property type="entry name" value="MFS_trans_sf"/>
</dbReference>
<evidence type="ECO:0000256" key="1">
    <source>
        <dbReference type="ARBA" id="ARBA00004141"/>
    </source>
</evidence>
<organism evidence="10 11">
    <name type="scientific">Candida albicans (strain SC5314 / ATCC MYA-2876)</name>
    <name type="common">Yeast</name>
    <dbReference type="NCBI Taxonomy" id="237561"/>
    <lineage>
        <taxon>Eukaryota</taxon>
        <taxon>Fungi</taxon>
        <taxon>Dikarya</taxon>
        <taxon>Ascomycota</taxon>
        <taxon>Saccharomycotina</taxon>
        <taxon>Pichiomycetes</taxon>
        <taxon>Debaryomycetaceae</taxon>
        <taxon>Candida/Lodderomyces clade</taxon>
        <taxon>Candida</taxon>
    </lineage>
</organism>
<dbReference type="AlphaFoldDB" id="A0A1D8PN41"/>
<dbReference type="SUPFAM" id="SSF103473">
    <property type="entry name" value="MFS general substrate transporter"/>
    <property type="match status" value="1"/>
</dbReference>
<dbReference type="FunCoup" id="A0A1D8PN41">
    <property type="interactions" value="87"/>
</dbReference>
<gene>
    <name evidence="9 10" type="primary">SGE1</name>
    <name evidence="10" type="ordered locus">CAALFM_C501270WA</name>
    <name evidence="9" type="ordered locus">orf19.9497</name>
</gene>
<feature type="transmembrane region" description="Helical" evidence="7">
    <location>
        <begin position="260"/>
        <end position="282"/>
    </location>
</feature>
<reference evidence="10 11" key="2">
    <citation type="journal article" date="2007" name="Genome Biol.">
        <title>Assembly of the Candida albicans genome into sixteen supercontigs aligned on the eight chromosomes.</title>
        <authorList>
            <person name="van het Hoog M."/>
            <person name="Rast T.J."/>
            <person name="Martchenko M."/>
            <person name="Grindle S."/>
            <person name="Dignard D."/>
            <person name="Hogues H."/>
            <person name="Cuomo C."/>
            <person name="Berriman M."/>
            <person name="Scherer S."/>
            <person name="Magee B.B."/>
            <person name="Whiteway M."/>
            <person name="Chibana H."/>
            <person name="Nantel A."/>
            <person name="Magee P.T."/>
        </authorList>
    </citation>
    <scope>GENOME REANNOTATION</scope>
    <source>
        <strain evidence="11">SC5314 / ATCC MYA-2876</strain>
    </source>
</reference>
<feature type="transmembrane region" description="Helical" evidence="7">
    <location>
        <begin position="461"/>
        <end position="479"/>
    </location>
</feature>
<evidence type="ECO:0000256" key="7">
    <source>
        <dbReference type="SAM" id="Phobius"/>
    </source>
</evidence>
<dbReference type="InterPro" id="IPR011701">
    <property type="entry name" value="MFS"/>
</dbReference>
<comment type="subcellular location">
    <subcellularLocation>
        <location evidence="1">Membrane</location>
        <topology evidence="1">Multi-pass membrane protein</topology>
    </subcellularLocation>
</comment>
<dbReference type="CDD" id="cd17502">
    <property type="entry name" value="MFS_Azr1_MDR_like"/>
    <property type="match status" value="1"/>
</dbReference>
<feature type="transmembrane region" description="Helical" evidence="7">
    <location>
        <begin position="586"/>
        <end position="604"/>
    </location>
</feature>
<feature type="transmembrane region" description="Helical" evidence="7">
    <location>
        <begin position="302"/>
        <end position="321"/>
    </location>
</feature>
<dbReference type="OrthoDB" id="10021397at2759"/>
<feature type="compositionally biased region" description="Polar residues" evidence="6">
    <location>
        <begin position="36"/>
        <end position="54"/>
    </location>
</feature>
<dbReference type="GO" id="GO:0055085">
    <property type="term" value="P:transmembrane transport"/>
    <property type="evidence" value="ECO:0000318"/>
    <property type="project" value="GO_Central"/>
</dbReference>
<feature type="transmembrane region" description="Helical" evidence="7">
    <location>
        <begin position="234"/>
        <end position="254"/>
    </location>
</feature>
<evidence type="ECO:0000259" key="8">
    <source>
        <dbReference type="PROSITE" id="PS50850"/>
    </source>
</evidence>
<feature type="domain" description="Major facilitator superfamily (MFS) profile" evidence="8">
    <location>
        <begin position="112"/>
        <end position="609"/>
    </location>
</feature>
<dbReference type="KEGG" id="cal:CAALFM_C501270WA"/>